<dbReference type="EMBL" id="CM007898">
    <property type="protein sequence ID" value="OTG16111.1"/>
    <property type="molecule type" value="Genomic_DNA"/>
</dbReference>
<organism evidence="3 4">
    <name type="scientific">Helianthus annuus</name>
    <name type="common">Common sunflower</name>
    <dbReference type="NCBI Taxonomy" id="4232"/>
    <lineage>
        <taxon>Eukaryota</taxon>
        <taxon>Viridiplantae</taxon>
        <taxon>Streptophyta</taxon>
        <taxon>Embryophyta</taxon>
        <taxon>Tracheophyta</taxon>
        <taxon>Spermatophyta</taxon>
        <taxon>Magnoliopsida</taxon>
        <taxon>eudicotyledons</taxon>
        <taxon>Gunneridae</taxon>
        <taxon>Pentapetalae</taxon>
        <taxon>asterids</taxon>
        <taxon>campanulids</taxon>
        <taxon>Asterales</taxon>
        <taxon>Asteraceae</taxon>
        <taxon>Asteroideae</taxon>
        <taxon>Heliantheae alliance</taxon>
        <taxon>Heliantheae</taxon>
        <taxon>Helianthus</taxon>
    </lineage>
</organism>
<reference evidence="3" key="2">
    <citation type="submission" date="2017-02" db="EMBL/GenBank/DDBJ databases">
        <title>Sunflower complete genome.</title>
        <authorList>
            <person name="Langlade N."/>
            <person name="Munos S."/>
        </authorList>
    </citation>
    <scope>NUCLEOTIDE SEQUENCE [LARGE SCALE GENOMIC DNA]</scope>
    <source>
        <tissue evidence="3">Leaves</tissue>
    </source>
</reference>
<dbReference type="AlphaFoldDB" id="A0A251U1H1"/>
<dbReference type="Proteomes" id="UP000215914">
    <property type="component" value="Chromosome 9"/>
</dbReference>
<evidence type="ECO:0000313" key="3">
    <source>
        <dbReference type="EMBL" id="OTG16111.1"/>
    </source>
</evidence>
<dbReference type="Gramene" id="mRNA:HanXRQr2_Chr09g0404951">
    <property type="protein sequence ID" value="CDS:HanXRQr2_Chr09g0404951.1"/>
    <property type="gene ID" value="HanXRQr2_Chr09g0404951"/>
</dbReference>
<evidence type="ECO:0000256" key="1">
    <source>
        <dbReference type="SAM" id="MobiDB-lite"/>
    </source>
</evidence>
<evidence type="ECO:0000313" key="2">
    <source>
        <dbReference type="EMBL" id="KAF5792346.1"/>
    </source>
</evidence>
<accession>A0A251U1H1</accession>
<feature type="region of interest" description="Disordered" evidence="1">
    <location>
        <begin position="39"/>
        <end position="66"/>
    </location>
</feature>
<sequence>MHHPFSRSFPPITLNSHCNRRVRSLPPFFIGFCFKGDTDDGNEEKTEVSTAVQPSHGETVEHRECPKYQDMKQPSTLQEPETKYYYPPLRSKSPKLYRKKIAIRRILLSLSS</sequence>
<protein>
    <submittedName>
        <fullName evidence="3">Uncharacterized protein</fullName>
    </submittedName>
</protein>
<name>A0A251U1H1_HELAN</name>
<proteinExistence type="predicted"/>
<dbReference type="EMBL" id="MNCJ02000324">
    <property type="protein sequence ID" value="KAF5792346.1"/>
    <property type="molecule type" value="Genomic_DNA"/>
</dbReference>
<reference evidence="2" key="3">
    <citation type="submission" date="2020-06" db="EMBL/GenBank/DDBJ databases">
        <title>Helianthus annuus Genome sequencing and assembly Release 2.</title>
        <authorList>
            <person name="Gouzy J."/>
            <person name="Langlade N."/>
            <person name="Munos S."/>
        </authorList>
    </citation>
    <scope>NUCLEOTIDE SEQUENCE</scope>
    <source>
        <tissue evidence="2">Leaves</tissue>
    </source>
</reference>
<evidence type="ECO:0000313" key="4">
    <source>
        <dbReference type="Proteomes" id="UP000215914"/>
    </source>
</evidence>
<dbReference type="InParanoid" id="A0A251U1H1"/>
<reference evidence="2 4" key="1">
    <citation type="journal article" date="2017" name="Nature">
        <title>The sunflower genome provides insights into oil metabolism, flowering and Asterid evolution.</title>
        <authorList>
            <person name="Badouin H."/>
            <person name="Gouzy J."/>
            <person name="Grassa C.J."/>
            <person name="Murat F."/>
            <person name="Staton S.E."/>
            <person name="Cottret L."/>
            <person name="Lelandais-Briere C."/>
            <person name="Owens G.L."/>
            <person name="Carrere S."/>
            <person name="Mayjonade B."/>
            <person name="Legrand L."/>
            <person name="Gill N."/>
            <person name="Kane N.C."/>
            <person name="Bowers J.E."/>
            <person name="Hubner S."/>
            <person name="Bellec A."/>
            <person name="Berard A."/>
            <person name="Berges H."/>
            <person name="Blanchet N."/>
            <person name="Boniface M.C."/>
            <person name="Brunel D."/>
            <person name="Catrice O."/>
            <person name="Chaidir N."/>
            <person name="Claudel C."/>
            <person name="Donnadieu C."/>
            <person name="Faraut T."/>
            <person name="Fievet G."/>
            <person name="Helmstetter N."/>
            <person name="King M."/>
            <person name="Knapp S.J."/>
            <person name="Lai Z."/>
            <person name="Le Paslier M.C."/>
            <person name="Lippi Y."/>
            <person name="Lorenzon L."/>
            <person name="Mandel J.R."/>
            <person name="Marage G."/>
            <person name="Marchand G."/>
            <person name="Marquand E."/>
            <person name="Bret-Mestries E."/>
            <person name="Morien E."/>
            <person name="Nambeesan S."/>
            <person name="Nguyen T."/>
            <person name="Pegot-Espagnet P."/>
            <person name="Pouilly N."/>
            <person name="Raftis F."/>
            <person name="Sallet E."/>
            <person name="Schiex T."/>
            <person name="Thomas J."/>
            <person name="Vandecasteele C."/>
            <person name="Vares D."/>
            <person name="Vear F."/>
            <person name="Vautrin S."/>
            <person name="Crespi M."/>
            <person name="Mangin B."/>
            <person name="Burke J.M."/>
            <person name="Salse J."/>
            <person name="Munos S."/>
            <person name="Vincourt P."/>
            <person name="Rieseberg L.H."/>
            <person name="Langlade N.B."/>
        </authorList>
    </citation>
    <scope>NUCLEOTIDE SEQUENCE [LARGE SCALE GENOMIC DNA]</scope>
    <source>
        <strain evidence="4">cv. SF193</strain>
        <tissue evidence="2">Leaves</tissue>
    </source>
</reference>
<keyword evidence="4" id="KW-1185">Reference proteome</keyword>
<gene>
    <name evidence="3" type="ORF">HannXRQ_Chr09g0267801</name>
    <name evidence="2" type="ORF">HanXRQr2_Chr09g0404951</name>
</gene>